<dbReference type="GO" id="GO:0008270">
    <property type="term" value="F:zinc ion binding"/>
    <property type="evidence" value="ECO:0007669"/>
    <property type="project" value="UniProtKB-KW"/>
</dbReference>
<feature type="domain" description="SWIM-type" evidence="3">
    <location>
        <begin position="780"/>
        <end position="813"/>
    </location>
</feature>
<feature type="region of interest" description="Disordered" evidence="2">
    <location>
        <begin position="587"/>
        <end position="606"/>
    </location>
</feature>
<organism evidence="4 5">
    <name type="scientific">Trametes cubensis</name>
    <dbReference type="NCBI Taxonomy" id="1111947"/>
    <lineage>
        <taxon>Eukaryota</taxon>
        <taxon>Fungi</taxon>
        <taxon>Dikarya</taxon>
        <taxon>Basidiomycota</taxon>
        <taxon>Agaricomycotina</taxon>
        <taxon>Agaricomycetes</taxon>
        <taxon>Polyporales</taxon>
        <taxon>Polyporaceae</taxon>
        <taxon>Trametes</taxon>
    </lineage>
</organism>
<feature type="region of interest" description="Disordered" evidence="2">
    <location>
        <begin position="512"/>
        <end position="541"/>
    </location>
</feature>
<keyword evidence="1" id="KW-0863">Zinc-finger</keyword>
<feature type="region of interest" description="Disordered" evidence="2">
    <location>
        <begin position="885"/>
        <end position="913"/>
    </location>
</feature>
<evidence type="ECO:0000259" key="3">
    <source>
        <dbReference type="PROSITE" id="PS50966"/>
    </source>
</evidence>
<dbReference type="Pfam" id="PF10551">
    <property type="entry name" value="MULE"/>
    <property type="match status" value="1"/>
</dbReference>
<dbReference type="AlphaFoldDB" id="A0AAD7TP12"/>
<evidence type="ECO:0000313" key="4">
    <source>
        <dbReference type="EMBL" id="KAJ8469947.1"/>
    </source>
</evidence>
<feature type="compositionally biased region" description="Pro residues" evidence="2">
    <location>
        <begin position="593"/>
        <end position="603"/>
    </location>
</feature>
<evidence type="ECO:0000256" key="1">
    <source>
        <dbReference type="PROSITE-ProRule" id="PRU00325"/>
    </source>
</evidence>
<accession>A0AAD7TP12</accession>
<keyword evidence="1" id="KW-0862">Zinc</keyword>
<dbReference type="Proteomes" id="UP001215151">
    <property type="component" value="Unassembled WGS sequence"/>
</dbReference>
<protein>
    <recommendedName>
        <fullName evidence="3">SWIM-type domain-containing protein</fullName>
    </recommendedName>
</protein>
<name>A0AAD7TP12_9APHY</name>
<comment type="caution">
    <text evidence="4">The sequence shown here is derived from an EMBL/GenBank/DDBJ whole genome shotgun (WGS) entry which is preliminary data.</text>
</comment>
<dbReference type="EMBL" id="JAPEVG010000268">
    <property type="protein sequence ID" value="KAJ8469947.1"/>
    <property type="molecule type" value="Genomic_DNA"/>
</dbReference>
<evidence type="ECO:0000256" key="2">
    <source>
        <dbReference type="SAM" id="MobiDB-lite"/>
    </source>
</evidence>
<gene>
    <name evidence="4" type="ORF">ONZ51_g8667</name>
</gene>
<keyword evidence="5" id="KW-1185">Reference proteome</keyword>
<dbReference type="InterPro" id="IPR018289">
    <property type="entry name" value="MULE_transposase_dom"/>
</dbReference>
<dbReference type="PROSITE" id="PS50966">
    <property type="entry name" value="ZF_SWIM"/>
    <property type="match status" value="1"/>
</dbReference>
<evidence type="ECO:0000313" key="5">
    <source>
        <dbReference type="Proteomes" id="UP001215151"/>
    </source>
</evidence>
<sequence length="1003" mass="114165">MPTKTCTECHSEKPLEDFGIRLHNTASGKKGELTAKCCSCIDRAAQRRAVREKAQRAEKRKAESAEIDEQSKTLADFEEIALETFIEVITGTEDAIDVHARVNIASLAPKGPECRARADRVAAFLGECTMLHWTYERCRRRVRTADSMFLYSCAQSASRAKKGKDDYEKTRDTQRMPRFQCDGWLHIAVSPNSDVMEISLKHRLEHVPYLDIELPEKWKTYIREHGRGQTPGQIWRHILRVESEGRSVRDLHLPFRRKAVYYYWQVASRGEWRLGDTPMESARTFLRERGDEFHVCALDVEAEPGTEVLAFYVKDFIEEWAVNTQELGMDSTWNTNGANFELFSAVADADGAGIPLAFLFICTRKEAAPGAKQLVLERFLSCLKSLGVNPEFTLSDKDWSEINAMGAIWEKAKHQLCFWHALRALKKRLSQNKEAPGPYDAEAAHRLFGFINLDFVPVAQRGDQDEIPAPPEKPRPRVRLLVDGRPLVLTPSLPKLIFTPEMIARALDHCEDEDVDEDHGGARWVSEEEEEEEEDDVESFLAEEDDLSDADTYWARRATRANTFEDEISDEDDCANKDRDDLRRVVSEGASTGPPPPTQPAGAPPKRAAYQFCPQAHRVLILRLFAKHASQHPLLPERHGQARSGEDIYRDAVTEMYHHCKANNLPEVWAYLWNSWYCKSRWHLWARSAYPTSIPRKRTTMMVEALWCHLKRLVLYQFNRPPLDLTLYALITQALPSYRLALHDIITNSRAGRSAVLSPTQVALKRAWKRLFKVPIRGTYTTNVTAWTCDCGAQKYHAYLLCKHLVQAAGRLPISWWPQAIRYHVPPFYTVPINGVTTSAPEKIRDHAWLPRMAASRAFTVVTQGAPRIGEDSDIEIPDVDAISTASSISSSPGKAAPTGRDGLMRTRAGDGAGFELDDDEDQEVDAFIESFQQAYIILKEQKDKAGPSFIATAMRRMRAVPKWVREIQHSEHRRTMPMTNGRHRHTDPDPSTTIGYWYAERE</sequence>
<feature type="compositionally biased region" description="Acidic residues" evidence="2">
    <location>
        <begin position="527"/>
        <end position="541"/>
    </location>
</feature>
<keyword evidence="1" id="KW-0479">Metal-binding</keyword>
<reference evidence="4" key="1">
    <citation type="submission" date="2022-11" db="EMBL/GenBank/DDBJ databases">
        <title>Genome Sequence of Cubamyces cubensis.</title>
        <authorList>
            <person name="Buettner E."/>
        </authorList>
    </citation>
    <scope>NUCLEOTIDE SEQUENCE</scope>
    <source>
        <strain evidence="4">MPL-01</strain>
    </source>
</reference>
<dbReference type="InterPro" id="IPR007527">
    <property type="entry name" value="Znf_SWIM"/>
</dbReference>
<proteinExistence type="predicted"/>